<reference evidence="3 4" key="1">
    <citation type="submission" date="2019-12" db="EMBL/GenBank/DDBJ databases">
        <title>Genomic-based taxomic classification of the family Erythrobacteraceae.</title>
        <authorList>
            <person name="Xu L."/>
        </authorList>
    </citation>
    <scope>NUCLEOTIDE SEQUENCE [LARGE SCALE GENOMIC DNA]</scope>
    <source>
        <strain evidence="3 4">H32</strain>
    </source>
</reference>
<dbReference type="Proteomes" id="UP000444401">
    <property type="component" value="Unassembled WGS sequence"/>
</dbReference>
<dbReference type="EMBL" id="WTYO01000006">
    <property type="protein sequence ID" value="MXO69609.1"/>
    <property type="molecule type" value="Genomic_DNA"/>
</dbReference>
<proteinExistence type="predicted"/>
<dbReference type="RefSeq" id="WP_160734234.1">
    <property type="nucleotide sequence ID" value="NZ_WTYO01000006.1"/>
</dbReference>
<keyword evidence="1" id="KW-0812">Transmembrane</keyword>
<sequence length="430" mass="45893">MKGAPPAFDPRVVLGIVVFGAAAFLATLYFIAAGQTSGGSAGSGHAIARGLDGYAALVRLLEEEGHEVRVSRSAASLDEENLLVLAPPHSADGEEIAEIVSRRRYAGPTILVLPKWIAFEVPARDPVGAEDGWVYLADARPPQWVEDFEGRYATGLAPLALDGDGAAHWQMGARRGAMPDPGNLQVLEYGTVIPLVTAAEGSVLAGYYDDGGYYPVLDEAAGLPRADPEADDLDTDRWNFTVVADPDLFNNYGMADRERAALAHALIDTALEGQDMPIVFDVTLNGLGANRSLLTLAFTPPFLAATLCLLLALAIVGWRAFRRFGPPLAEARAIAFGKGSLVANSAAFTLRTGRLHLLTAPYARAVRQRIADALHLRRPDDAALDRAIARRLPGAPPFAELAAALDTAARPQEILRAARALKSLERKLVR</sequence>
<evidence type="ECO:0000313" key="4">
    <source>
        <dbReference type="Proteomes" id="UP000444401"/>
    </source>
</evidence>
<protein>
    <submittedName>
        <fullName evidence="3">DUF4350 domain-containing protein</fullName>
    </submittedName>
</protein>
<name>A0ABW9UXQ5_9SPHN</name>
<gene>
    <name evidence="3" type="ORF">GRI72_12335</name>
</gene>
<dbReference type="Pfam" id="PF14258">
    <property type="entry name" value="DUF4350"/>
    <property type="match status" value="1"/>
</dbReference>
<organism evidence="3 4">
    <name type="scientific">Pelagerythrobacter marinus</name>
    <dbReference type="NCBI Taxonomy" id="538382"/>
    <lineage>
        <taxon>Bacteria</taxon>
        <taxon>Pseudomonadati</taxon>
        <taxon>Pseudomonadota</taxon>
        <taxon>Alphaproteobacteria</taxon>
        <taxon>Sphingomonadales</taxon>
        <taxon>Erythrobacteraceae</taxon>
        <taxon>Pelagerythrobacter</taxon>
    </lineage>
</organism>
<dbReference type="InterPro" id="IPR025646">
    <property type="entry name" value="DUF4350"/>
</dbReference>
<evidence type="ECO:0000313" key="3">
    <source>
        <dbReference type="EMBL" id="MXO69609.1"/>
    </source>
</evidence>
<feature type="domain" description="DUF4350" evidence="2">
    <location>
        <begin position="52"/>
        <end position="267"/>
    </location>
</feature>
<feature type="transmembrane region" description="Helical" evidence="1">
    <location>
        <begin position="12"/>
        <end position="32"/>
    </location>
</feature>
<keyword evidence="1" id="KW-1133">Transmembrane helix</keyword>
<evidence type="ECO:0000259" key="2">
    <source>
        <dbReference type="Pfam" id="PF14258"/>
    </source>
</evidence>
<evidence type="ECO:0000256" key="1">
    <source>
        <dbReference type="SAM" id="Phobius"/>
    </source>
</evidence>
<feature type="transmembrane region" description="Helical" evidence="1">
    <location>
        <begin position="302"/>
        <end position="321"/>
    </location>
</feature>
<keyword evidence="1" id="KW-0472">Membrane</keyword>
<comment type="caution">
    <text evidence="3">The sequence shown here is derived from an EMBL/GenBank/DDBJ whole genome shotgun (WGS) entry which is preliminary data.</text>
</comment>
<accession>A0ABW9UXQ5</accession>
<keyword evidence="4" id="KW-1185">Reference proteome</keyword>